<feature type="chain" id="PRO_5040783938" description="RxLR effector protein" evidence="2">
    <location>
        <begin position="20"/>
        <end position="100"/>
    </location>
</feature>
<dbReference type="OrthoDB" id="196545at2759"/>
<evidence type="ECO:0000256" key="2">
    <source>
        <dbReference type="SAM" id="SignalP"/>
    </source>
</evidence>
<reference evidence="4" key="1">
    <citation type="journal article" date="2023" name="Commun. Biol.">
        <title>Genome analysis of Parmales, the sister group of diatoms, reveals the evolutionary specialization of diatoms from phago-mixotrophs to photoautotrophs.</title>
        <authorList>
            <person name="Ban H."/>
            <person name="Sato S."/>
            <person name="Yoshikawa S."/>
            <person name="Yamada K."/>
            <person name="Nakamura Y."/>
            <person name="Ichinomiya M."/>
            <person name="Sato N."/>
            <person name="Blanc-Mathieu R."/>
            <person name="Endo H."/>
            <person name="Kuwata A."/>
            <person name="Ogata H."/>
        </authorList>
    </citation>
    <scope>NUCLEOTIDE SEQUENCE [LARGE SCALE GENOMIC DNA]</scope>
    <source>
        <strain evidence="4">NIES 3700</strain>
    </source>
</reference>
<evidence type="ECO:0008006" key="5">
    <source>
        <dbReference type="Google" id="ProtNLM"/>
    </source>
</evidence>
<keyword evidence="1" id="KW-0812">Transmembrane</keyword>
<keyword evidence="1" id="KW-0472">Membrane</keyword>
<proteinExistence type="predicted"/>
<evidence type="ECO:0000313" key="4">
    <source>
        <dbReference type="Proteomes" id="UP001165122"/>
    </source>
</evidence>
<comment type="caution">
    <text evidence="3">The sequence shown here is derived from an EMBL/GenBank/DDBJ whole genome shotgun (WGS) entry which is preliminary data.</text>
</comment>
<organism evidence="3 4">
    <name type="scientific">Triparma laevis f. longispina</name>
    <dbReference type="NCBI Taxonomy" id="1714387"/>
    <lineage>
        <taxon>Eukaryota</taxon>
        <taxon>Sar</taxon>
        <taxon>Stramenopiles</taxon>
        <taxon>Ochrophyta</taxon>
        <taxon>Bolidophyceae</taxon>
        <taxon>Parmales</taxon>
        <taxon>Triparmaceae</taxon>
        <taxon>Triparma</taxon>
    </lineage>
</organism>
<dbReference type="Proteomes" id="UP001165122">
    <property type="component" value="Unassembled WGS sequence"/>
</dbReference>
<protein>
    <recommendedName>
        <fullName evidence="5">RxLR effector protein</fullName>
    </recommendedName>
</protein>
<keyword evidence="2" id="KW-0732">Signal</keyword>
<evidence type="ECO:0000256" key="1">
    <source>
        <dbReference type="SAM" id="Phobius"/>
    </source>
</evidence>
<accession>A0A9W6ZRE7</accession>
<name>A0A9W6ZRE7_9STRA</name>
<dbReference type="AlphaFoldDB" id="A0A9W6ZRE7"/>
<keyword evidence="4" id="KW-1185">Reference proteome</keyword>
<feature type="signal peptide" evidence="2">
    <location>
        <begin position="1"/>
        <end position="19"/>
    </location>
</feature>
<gene>
    <name evidence="3" type="ORF">TrLO_g4280</name>
</gene>
<evidence type="ECO:0000313" key="3">
    <source>
        <dbReference type="EMBL" id="GMH56711.1"/>
    </source>
</evidence>
<feature type="transmembrane region" description="Helical" evidence="1">
    <location>
        <begin position="75"/>
        <end position="98"/>
    </location>
</feature>
<dbReference type="EMBL" id="BRXW01000457">
    <property type="protein sequence ID" value="GMH56711.1"/>
    <property type="molecule type" value="Genomic_DNA"/>
</dbReference>
<sequence length="100" mass="10990">MTPLRFLAIICAITVSTHAFTAPKAFVQRATTKSSRTTKLYIFGEDEDAPKLTRDNEPEEFFSSKMDEMSDGEKLPIALVGLAGISLPFIAGLIFLYASK</sequence>
<keyword evidence="1" id="KW-1133">Transmembrane helix</keyword>